<dbReference type="OrthoDB" id="2825042at2"/>
<feature type="domain" description="HTH luxR-type" evidence="4">
    <location>
        <begin position="452"/>
        <end position="517"/>
    </location>
</feature>
<dbReference type="SUPFAM" id="SSF55781">
    <property type="entry name" value="GAF domain-like"/>
    <property type="match status" value="1"/>
</dbReference>
<dbReference type="InterPro" id="IPR000792">
    <property type="entry name" value="Tscrpt_reg_LuxR_C"/>
</dbReference>
<dbReference type="CDD" id="cd06170">
    <property type="entry name" value="LuxR_C_like"/>
    <property type="match status" value="1"/>
</dbReference>
<dbReference type="GO" id="GO:0003677">
    <property type="term" value="F:DNA binding"/>
    <property type="evidence" value="ECO:0007669"/>
    <property type="project" value="UniProtKB-KW"/>
</dbReference>
<evidence type="ECO:0000313" key="6">
    <source>
        <dbReference type="Proteomes" id="UP000199095"/>
    </source>
</evidence>
<dbReference type="AlphaFoldDB" id="A0A1I0FPU6"/>
<keyword evidence="6" id="KW-1185">Reference proteome</keyword>
<dbReference type="PROSITE" id="PS50043">
    <property type="entry name" value="HTH_LUXR_2"/>
    <property type="match status" value="1"/>
</dbReference>
<keyword evidence="3" id="KW-0804">Transcription</keyword>
<dbReference type="SUPFAM" id="SSF46894">
    <property type="entry name" value="C-terminal effector domain of the bipartite response regulators"/>
    <property type="match status" value="1"/>
</dbReference>
<gene>
    <name evidence="5" type="ORF">SAMN05421676_10639</name>
</gene>
<dbReference type="Proteomes" id="UP000199095">
    <property type="component" value="Unassembled WGS sequence"/>
</dbReference>
<reference evidence="6" key="1">
    <citation type="submission" date="2016-10" db="EMBL/GenBank/DDBJ databases">
        <authorList>
            <person name="Varghese N."/>
            <person name="Submissions S."/>
        </authorList>
    </citation>
    <scope>NUCLEOTIDE SEQUENCE [LARGE SCALE GENOMIC DNA]</scope>
    <source>
        <strain evidence="6">CGMCC 1.3566</strain>
    </source>
</reference>
<dbReference type="SMART" id="SM00421">
    <property type="entry name" value="HTH_LUXR"/>
    <property type="match status" value="1"/>
</dbReference>
<dbReference type="PANTHER" id="PTHR44688:SF16">
    <property type="entry name" value="DNA-BINDING TRANSCRIPTIONAL ACTIVATOR DEVR_DOSR"/>
    <property type="match status" value="1"/>
</dbReference>
<organism evidence="5 6">
    <name type="scientific">Salinibacillus kushneri</name>
    <dbReference type="NCBI Taxonomy" id="237682"/>
    <lineage>
        <taxon>Bacteria</taxon>
        <taxon>Bacillati</taxon>
        <taxon>Bacillota</taxon>
        <taxon>Bacilli</taxon>
        <taxon>Bacillales</taxon>
        <taxon>Bacillaceae</taxon>
        <taxon>Salinibacillus</taxon>
    </lineage>
</organism>
<keyword evidence="2" id="KW-0238">DNA-binding</keyword>
<sequence>MSNFLKQMPISLIERKEGMMTTNFNSQMNEVYLKGLKLVQQHEDAIKSEWEELLHHLQKVRKKSHKSVENTIHFLSNYFFQDCDPQKLAKLSSYPTDGLESINTNQYILTLLENGIHKAIQSKQEYSYQDHQAVKYLFSKISEHIRTRPYQQHFTVEHFLQEMVSSQQIPIKWAAIITKKENRYQVDKWFSLTTDVVNQKPNLEADSLFQLSDILLHRSEKDEEKQIVLPIPYNDRSVLICISEHEAAQVIPLITYSLQVIKKGQDTFENAQEKDQWKDSVILFNEAIMRSQTFNDAVERITAGFVEYLPFERCALFSYSYNEQMGFGLYGHHLDNNAIQNINEDVENLPIIQDNLKFLQIFGKNMNYLQPVYVKDASIGFPQKYVNQFHLKSVVVVPIYTSTASKLLGAAILDQGPNETFKITEETFSALIKFGQSAGEILSKFYHYQLEQQVEKINFSPRELEVLKLMAEGASTSEAASQLNLSEYTVRDYVSAIMQKMNARNRTEAVARALREGMIS</sequence>
<dbReference type="GO" id="GO:0045892">
    <property type="term" value="P:negative regulation of DNA-templated transcription"/>
    <property type="evidence" value="ECO:0007669"/>
    <property type="project" value="UniProtKB-ARBA"/>
</dbReference>
<evidence type="ECO:0000256" key="3">
    <source>
        <dbReference type="ARBA" id="ARBA00023163"/>
    </source>
</evidence>
<evidence type="ECO:0000256" key="1">
    <source>
        <dbReference type="ARBA" id="ARBA00023015"/>
    </source>
</evidence>
<dbReference type="Gene3D" id="3.30.450.40">
    <property type="match status" value="1"/>
</dbReference>
<dbReference type="InterPro" id="IPR016032">
    <property type="entry name" value="Sig_transdc_resp-reg_C-effctor"/>
</dbReference>
<dbReference type="InterPro" id="IPR036388">
    <property type="entry name" value="WH-like_DNA-bd_sf"/>
</dbReference>
<dbReference type="STRING" id="237682.SAMN05421676_10639"/>
<accession>A0A1I0FPU6</accession>
<name>A0A1I0FPU6_9BACI</name>
<dbReference type="EMBL" id="FOHJ01000006">
    <property type="protein sequence ID" value="SET60198.1"/>
    <property type="molecule type" value="Genomic_DNA"/>
</dbReference>
<proteinExistence type="predicted"/>
<dbReference type="Gene3D" id="1.10.10.10">
    <property type="entry name" value="Winged helix-like DNA-binding domain superfamily/Winged helix DNA-binding domain"/>
    <property type="match status" value="1"/>
</dbReference>
<dbReference type="InterPro" id="IPR029016">
    <property type="entry name" value="GAF-like_dom_sf"/>
</dbReference>
<keyword evidence="1" id="KW-0805">Transcription regulation</keyword>
<dbReference type="PRINTS" id="PR00038">
    <property type="entry name" value="HTHLUXR"/>
</dbReference>
<evidence type="ECO:0000256" key="2">
    <source>
        <dbReference type="ARBA" id="ARBA00023125"/>
    </source>
</evidence>
<evidence type="ECO:0000313" key="5">
    <source>
        <dbReference type="EMBL" id="SET60198.1"/>
    </source>
</evidence>
<dbReference type="Pfam" id="PF00196">
    <property type="entry name" value="GerE"/>
    <property type="match status" value="1"/>
</dbReference>
<dbReference type="PANTHER" id="PTHR44688">
    <property type="entry name" value="DNA-BINDING TRANSCRIPTIONAL ACTIVATOR DEVR_DOSR"/>
    <property type="match status" value="1"/>
</dbReference>
<protein>
    <submittedName>
        <fullName evidence="5">Regulatory protein, luxR family</fullName>
    </submittedName>
</protein>
<evidence type="ECO:0000259" key="4">
    <source>
        <dbReference type="PROSITE" id="PS50043"/>
    </source>
</evidence>